<organism evidence="2 3">
    <name type="scientific">Halomarina salina</name>
    <dbReference type="NCBI Taxonomy" id="1872699"/>
    <lineage>
        <taxon>Archaea</taxon>
        <taxon>Methanobacteriati</taxon>
        <taxon>Methanobacteriota</taxon>
        <taxon>Stenosarchaea group</taxon>
        <taxon>Halobacteria</taxon>
        <taxon>Halobacteriales</taxon>
        <taxon>Natronomonadaceae</taxon>
        <taxon>Halomarina</taxon>
    </lineage>
</organism>
<accession>A0ABD5RLE9</accession>
<comment type="caution">
    <text evidence="2">The sequence shown here is derived from an EMBL/GenBank/DDBJ whole genome shotgun (WGS) entry which is preliminary data.</text>
</comment>
<evidence type="ECO:0000259" key="1">
    <source>
        <dbReference type="Pfam" id="PF01575"/>
    </source>
</evidence>
<dbReference type="AlphaFoldDB" id="A0ABD5RLE9"/>
<protein>
    <submittedName>
        <fullName evidence="2">MaoC/PaaZ C-terminal domain-containing protein</fullName>
    </submittedName>
</protein>
<name>A0ABD5RLE9_9EURY</name>
<gene>
    <name evidence="2" type="ORF">ACFPYI_08935</name>
</gene>
<dbReference type="InterPro" id="IPR029069">
    <property type="entry name" value="HotDog_dom_sf"/>
</dbReference>
<dbReference type="RefSeq" id="WP_247414349.1">
    <property type="nucleotide sequence ID" value="NZ_JALLGW010000001.1"/>
</dbReference>
<proteinExistence type="predicted"/>
<dbReference type="InterPro" id="IPR002539">
    <property type="entry name" value="MaoC-like_dom"/>
</dbReference>
<reference evidence="2 3" key="1">
    <citation type="journal article" date="2019" name="Int. J. Syst. Evol. Microbiol.">
        <title>The Global Catalogue of Microorganisms (GCM) 10K type strain sequencing project: providing services to taxonomists for standard genome sequencing and annotation.</title>
        <authorList>
            <consortium name="The Broad Institute Genomics Platform"/>
            <consortium name="The Broad Institute Genome Sequencing Center for Infectious Disease"/>
            <person name="Wu L."/>
            <person name="Ma J."/>
        </authorList>
    </citation>
    <scope>NUCLEOTIDE SEQUENCE [LARGE SCALE GENOMIC DNA]</scope>
    <source>
        <strain evidence="2 3">CGMCC 1.12543</strain>
    </source>
</reference>
<dbReference type="PANTHER" id="PTHR43664:SF1">
    <property type="entry name" value="BETA-METHYLMALYL-COA DEHYDRATASE"/>
    <property type="match status" value="1"/>
</dbReference>
<dbReference type="Pfam" id="PF01575">
    <property type="entry name" value="MaoC_dehydratas"/>
    <property type="match status" value="1"/>
</dbReference>
<dbReference type="InterPro" id="IPR052342">
    <property type="entry name" value="MCH/BMMD"/>
</dbReference>
<keyword evidence="3" id="KW-1185">Reference proteome</keyword>
<dbReference type="Gene3D" id="3.10.129.10">
    <property type="entry name" value="Hotdog Thioesterase"/>
    <property type="match status" value="1"/>
</dbReference>
<evidence type="ECO:0000313" key="3">
    <source>
        <dbReference type="Proteomes" id="UP001596099"/>
    </source>
</evidence>
<dbReference type="SUPFAM" id="SSF54637">
    <property type="entry name" value="Thioesterase/thiol ester dehydrase-isomerase"/>
    <property type="match status" value="1"/>
</dbReference>
<feature type="domain" description="MaoC-like" evidence="1">
    <location>
        <begin position="20"/>
        <end position="118"/>
    </location>
</feature>
<sequence>MPYSYEPQYFEDMEEGATFTSAGRTITESDFVMHSMFTGDWTELHTNKEYSDDGPYGARIAQGPMTFIVATGLLQRTGIVERTVFAFLGMNYMDLKQPVFIGDTLQATYECTEVKELSSRDDAGVVVLDTHVHNQDDEEVFAGDMKFMWRKRSHYGEGEE</sequence>
<dbReference type="EMBL" id="JBHSQH010000001">
    <property type="protein sequence ID" value="MFC5971452.1"/>
    <property type="molecule type" value="Genomic_DNA"/>
</dbReference>
<dbReference type="PANTHER" id="PTHR43664">
    <property type="entry name" value="MONOAMINE OXIDASE-RELATED"/>
    <property type="match status" value="1"/>
</dbReference>
<evidence type="ECO:0000313" key="2">
    <source>
        <dbReference type="EMBL" id="MFC5971452.1"/>
    </source>
</evidence>
<dbReference type="Proteomes" id="UP001596099">
    <property type="component" value="Unassembled WGS sequence"/>
</dbReference>